<dbReference type="GO" id="GO:0005929">
    <property type="term" value="C:cilium"/>
    <property type="evidence" value="ECO:0007669"/>
    <property type="project" value="TreeGrafter"/>
</dbReference>
<evidence type="ECO:0000256" key="6">
    <source>
        <dbReference type="PROSITE-ProRule" id="PRU00339"/>
    </source>
</evidence>
<dbReference type="AlphaFoldDB" id="A0AAD5SJD6"/>
<sequence length="458" mass="50939">MTSVLPAIPGAVRSPKPISKVNPPPLPSPRRSLHSTKRTSIEKEHVNSTIGTADRRERMPLTQSIALDLLKEGYVRSYIDFFHMVIQPQQGTLTFDAAMLQDFKLLLTAAEDSQRQGDRKEIYETRKHLAGYFEELNRNDTAVDYYREALDIASKIPEEPSYEVEAARNLGNVLEALNKTEEALTYYERSKLLSSQATNKDSTALASKAIVSVRMRIAEELERTSHLPEAITHYLQCIDIIESGSRDPLLLNDLRYRLGKAYQKSGRVEEAVKYLDTFLEKAREIGDKTKEGWAHAALAACHESLNNLPLAAESLQSFVHLTESDTSQKSSHAQACNQLGMLYNRMGNFEQAVQYFERHYALTREMAGEGDANKSDGEGTEAPSGAKPPMRRGSVGRTSSVGTAQVQLGIARGHALMDRFLSLVKDEKQLPALLKWKATGVMEGDNISNAVSRQNSAV</sequence>
<keyword evidence="9" id="KW-1185">Reference proteome</keyword>
<evidence type="ECO:0000256" key="5">
    <source>
        <dbReference type="ARBA" id="ARBA00040665"/>
    </source>
</evidence>
<protein>
    <recommendedName>
        <fullName evidence="5">Tetratricopeptide repeat protein 29</fullName>
    </recommendedName>
</protein>
<reference evidence="8" key="1">
    <citation type="submission" date="2020-05" db="EMBL/GenBank/DDBJ databases">
        <title>Phylogenomic resolution of chytrid fungi.</title>
        <authorList>
            <person name="Stajich J.E."/>
            <person name="Amses K."/>
            <person name="Simmons R."/>
            <person name="Seto K."/>
            <person name="Myers J."/>
            <person name="Bonds A."/>
            <person name="Quandt C.A."/>
            <person name="Barry K."/>
            <person name="Liu P."/>
            <person name="Grigoriev I."/>
            <person name="Longcore J.E."/>
            <person name="James T.Y."/>
        </authorList>
    </citation>
    <scope>NUCLEOTIDE SEQUENCE</scope>
    <source>
        <strain evidence="8">JEL0318</strain>
    </source>
</reference>
<evidence type="ECO:0000256" key="3">
    <source>
        <dbReference type="ARBA" id="ARBA00022737"/>
    </source>
</evidence>
<accession>A0AAD5SJD6</accession>
<dbReference type="SMART" id="SM00028">
    <property type="entry name" value="TPR"/>
    <property type="match status" value="6"/>
</dbReference>
<organism evidence="8 9">
    <name type="scientific">Rhizophlyctis rosea</name>
    <dbReference type="NCBI Taxonomy" id="64517"/>
    <lineage>
        <taxon>Eukaryota</taxon>
        <taxon>Fungi</taxon>
        <taxon>Fungi incertae sedis</taxon>
        <taxon>Chytridiomycota</taxon>
        <taxon>Chytridiomycota incertae sedis</taxon>
        <taxon>Chytridiomycetes</taxon>
        <taxon>Rhizophlyctidales</taxon>
        <taxon>Rhizophlyctidaceae</taxon>
        <taxon>Rhizophlyctis</taxon>
    </lineage>
</organism>
<feature type="region of interest" description="Disordered" evidence="7">
    <location>
        <begin position="368"/>
        <end position="400"/>
    </location>
</feature>
<keyword evidence="2" id="KW-0963">Cytoplasm</keyword>
<dbReference type="Gene3D" id="1.25.40.10">
    <property type="entry name" value="Tetratricopeptide repeat domain"/>
    <property type="match status" value="1"/>
</dbReference>
<dbReference type="InterPro" id="IPR011990">
    <property type="entry name" value="TPR-like_helical_dom_sf"/>
</dbReference>
<dbReference type="Pfam" id="PF13176">
    <property type="entry name" value="TPR_7"/>
    <property type="match status" value="2"/>
</dbReference>
<evidence type="ECO:0000256" key="4">
    <source>
        <dbReference type="ARBA" id="ARBA00022803"/>
    </source>
</evidence>
<evidence type="ECO:0000313" key="8">
    <source>
        <dbReference type="EMBL" id="KAJ3055939.1"/>
    </source>
</evidence>
<dbReference type="Proteomes" id="UP001212841">
    <property type="component" value="Unassembled WGS sequence"/>
</dbReference>
<dbReference type="PANTHER" id="PTHR46630:SF1">
    <property type="entry name" value="TETRATRICOPEPTIDE REPEAT PROTEIN 29"/>
    <property type="match status" value="1"/>
</dbReference>
<gene>
    <name evidence="8" type="primary">TTC29</name>
    <name evidence="8" type="ORF">HK097_008648</name>
</gene>
<dbReference type="SUPFAM" id="SSF48452">
    <property type="entry name" value="TPR-like"/>
    <property type="match status" value="2"/>
</dbReference>
<dbReference type="InterPro" id="IPR019734">
    <property type="entry name" value="TPR_rpt"/>
</dbReference>
<dbReference type="Pfam" id="PF13424">
    <property type="entry name" value="TPR_12"/>
    <property type="match status" value="1"/>
</dbReference>
<dbReference type="GO" id="GO:0003341">
    <property type="term" value="P:cilium movement"/>
    <property type="evidence" value="ECO:0007669"/>
    <property type="project" value="TreeGrafter"/>
</dbReference>
<dbReference type="PANTHER" id="PTHR46630">
    <property type="entry name" value="TETRATRICOPEPTIDE REPEAT PROTEIN 29"/>
    <property type="match status" value="1"/>
</dbReference>
<evidence type="ECO:0000256" key="1">
    <source>
        <dbReference type="ARBA" id="ARBA00004496"/>
    </source>
</evidence>
<proteinExistence type="predicted"/>
<evidence type="ECO:0000256" key="7">
    <source>
        <dbReference type="SAM" id="MobiDB-lite"/>
    </source>
</evidence>
<comment type="subcellular location">
    <subcellularLocation>
        <location evidence="1">Cytoplasm</location>
    </subcellularLocation>
</comment>
<dbReference type="GO" id="GO:0005737">
    <property type="term" value="C:cytoplasm"/>
    <property type="evidence" value="ECO:0007669"/>
    <property type="project" value="UniProtKB-SubCell"/>
</dbReference>
<keyword evidence="4 6" id="KW-0802">TPR repeat</keyword>
<feature type="region of interest" description="Disordered" evidence="7">
    <location>
        <begin position="1"/>
        <end position="50"/>
    </location>
</feature>
<keyword evidence="3" id="KW-0677">Repeat</keyword>
<feature type="repeat" description="TPR" evidence="6">
    <location>
        <begin position="333"/>
        <end position="366"/>
    </location>
</feature>
<evidence type="ECO:0000313" key="9">
    <source>
        <dbReference type="Proteomes" id="UP001212841"/>
    </source>
</evidence>
<dbReference type="EMBL" id="JADGJD010000052">
    <property type="protein sequence ID" value="KAJ3055939.1"/>
    <property type="molecule type" value="Genomic_DNA"/>
</dbReference>
<dbReference type="InterPro" id="IPR051476">
    <property type="entry name" value="Bac_ResReg_Asp_Phosphatase"/>
</dbReference>
<comment type="caution">
    <text evidence="8">The sequence shown here is derived from an EMBL/GenBank/DDBJ whole genome shotgun (WGS) entry which is preliminary data.</text>
</comment>
<dbReference type="PROSITE" id="PS50005">
    <property type="entry name" value="TPR"/>
    <property type="match status" value="1"/>
</dbReference>
<name>A0AAD5SJD6_9FUNG</name>
<evidence type="ECO:0000256" key="2">
    <source>
        <dbReference type="ARBA" id="ARBA00022490"/>
    </source>
</evidence>